<proteinExistence type="predicted"/>
<organism evidence="1 2">
    <name type="scientific">Phytophthora lilii</name>
    <dbReference type="NCBI Taxonomy" id="2077276"/>
    <lineage>
        <taxon>Eukaryota</taxon>
        <taxon>Sar</taxon>
        <taxon>Stramenopiles</taxon>
        <taxon>Oomycota</taxon>
        <taxon>Peronosporomycetes</taxon>
        <taxon>Peronosporales</taxon>
        <taxon>Peronosporaceae</taxon>
        <taxon>Phytophthora</taxon>
    </lineage>
</organism>
<keyword evidence="2" id="KW-1185">Reference proteome</keyword>
<dbReference type="AlphaFoldDB" id="A0A9W6YJX2"/>
<sequence>MGSAKVEDLPLLTAARVVTRCFFPNDELPHIARLLDSFLDNFSSKWTLARGYKRTGSLQLLQYIAARQPASALDPFYRRWMLNATAWFIGIQGDLPALRWLMETNFPNERLGAAVYAAAANDHVEILKWLYENHHDRVYWNCIEMCGALDYGHEDAFEWLRTHSPPRPECLKLVMRSAAKSGNLPAVRWLYNNCHAHAEDALVHAQKEGHWETARWILVNCDLTVRRIQWDGAAASGALSFLKYAYSRDLGNPLTSALIAAACNGHLNVMKLLHFEVGIPLTGAVMRRAAENGHLDIVEWVHEIGCEPANAWVMDTAAANGHLNVVQWLHANRNDGCTSKAMSWAAGHGYLDVVKWLHSNRTEGCTTLGMDLAAANGWLDIVQWLHEARTEGCTTDAMDGAAREGHLEVVQWLDSHRNEGCTTAAMDSAASGGHLDIVKWLHNNRSEGCTTSAMDWAASNGHLEVVQWLHANRTEGCTVDAMTSAAVKGHIDIIKWLHRYRNEGCASNTMSKAVATGNLEIVAWIFESQHEISAHHAMKEAILRARFEVVMYLHTKGVGVLSFSTDTIFHRPSWELVQWLVTNHSEQVLGCRFEVPTWDYRLNDWCRHSRMQRTSRDENFTVWRYDGI</sequence>
<reference evidence="1" key="1">
    <citation type="submission" date="2023-04" db="EMBL/GenBank/DDBJ databases">
        <title>Phytophthora lilii NBRC 32176.</title>
        <authorList>
            <person name="Ichikawa N."/>
            <person name="Sato H."/>
            <person name="Tonouchi N."/>
        </authorList>
    </citation>
    <scope>NUCLEOTIDE SEQUENCE</scope>
    <source>
        <strain evidence="1">NBRC 32176</strain>
    </source>
</reference>
<evidence type="ECO:0000313" key="1">
    <source>
        <dbReference type="EMBL" id="GMF65290.1"/>
    </source>
</evidence>
<name>A0A9W6YJX2_9STRA</name>
<protein>
    <submittedName>
        <fullName evidence="1">Unnamed protein product</fullName>
    </submittedName>
</protein>
<dbReference type="PANTHER" id="PTHR46586">
    <property type="entry name" value="ANKYRIN REPEAT-CONTAINING PROTEIN"/>
    <property type="match status" value="1"/>
</dbReference>
<accession>A0A9W6YJX2</accession>
<gene>
    <name evidence="1" type="ORF">Plil01_001797700</name>
</gene>
<dbReference type="EMBL" id="BSXW01012459">
    <property type="protein sequence ID" value="GMF65290.1"/>
    <property type="molecule type" value="Genomic_DNA"/>
</dbReference>
<dbReference type="OrthoDB" id="151517at2759"/>
<comment type="caution">
    <text evidence="1">The sequence shown here is derived from an EMBL/GenBank/DDBJ whole genome shotgun (WGS) entry which is preliminary data.</text>
</comment>
<dbReference type="InterPro" id="IPR052050">
    <property type="entry name" value="SecEffector_AnkRepeat"/>
</dbReference>
<dbReference type="Pfam" id="PF12796">
    <property type="entry name" value="Ank_2"/>
    <property type="match status" value="2"/>
</dbReference>
<evidence type="ECO:0000313" key="2">
    <source>
        <dbReference type="Proteomes" id="UP001165083"/>
    </source>
</evidence>
<dbReference type="Proteomes" id="UP001165083">
    <property type="component" value="Unassembled WGS sequence"/>
</dbReference>
<dbReference type="PANTHER" id="PTHR46586:SF3">
    <property type="entry name" value="ANKYRIN REPEAT-CONTAINING PROTEIN"/>
    <property type="match status" value="1"/>
</dbReference>
<dbReference type="InterPro" id="IPR002110">
    <property type="entry name" value="Ankyrin_rpt"/>
</dbReference>
<dbReference type="InterPro" id="IPR036770">
    <property type="entry name" value="Ankyrin_rpt-contain_sf"/>
</dbReference>
<dbReference type="Gene3D" id="1.25.40.20">
    <property type="entry name" value="Ankyrin repeat-containing domain"/>
    <property type="match status" value="4"/>
</dbReference>
<dbReference type="SUPFAM" id="SSF48403">
    <property type="entry name" value="Ankyrin repeat"/>
    <property type="match status" value="2"/>
</dbReference>